<organism evidence="1 2">
    <name type="scientific">Biomphalaria pfeifferi</name>
    <name type="common">Bloodfluke planorb</name>
    <name type="synonym">Freshwater snail</name>
    <dbReference type="NCBI Taxonomy" id="112525"/>
    <lineage>
        <taxon>Eukaryota</taxon>
        <taxon>Metazoa</taxon>
        <taxon>Spiralia</taxon>
        <taxon>Lophotrochozoa</taxon>
        <taxon>Mollusca</taxon>
        <taxon>Gastropoda</taxon>
        <taxon>Heterobranchia</taxon>
        <taxon>Euthyneura</taxon>
        <taxon>Panpulmonata</taxon>
        <taxon>Hygrophila</taxon>
        <taxon>Lymnaeoidea</taxon>
        <taxon>Planorbidae</taxon>
        <taxon>Biomphalaria</taxon>
    </lineage>
</organism>
<reference evidence="1" key="2">
    <citation type="submission" date="2023-04" db="EMBL/GenBank/DDBJ databases">
        <authorList>
            <person name="Bu L."/>
            <person name="Lu L."/>
            <person name="Laidemitt M.R."/>
            <person name="Zhang S.M."/>
            <person name="Mutuku M."/>
            <person name="Mkoji G."/>
            <person name="Steinauer M."/>
            <person name="Loker E.S."/>
        </authorList>
    </citation>
    <scope>NUCLEOTIDE SEQUENCE</scope>
    <source>
        <strain evidence="1">KasaAsao</strain>
        <tissue evidence="1">Whole Snail</tissue>
    </source>
</reference>
<protein>
    <submittedName>
        <fullName evidence="1">Uncharacterized protein</fullName>
    </submittedName>
</protein>
<accession>A0AAD8B6I1</accession>
<reference evidence="1" key="1">
    <citation type="journal article" date="2023" name="PLoS Negl. Trop. Dis.">
        <title>A genome sequence for Biomphalaria pfeifferi, the major vector snail for the human-infecting parasite Schistosoma mansoni.</title>
        <authorList>
            <person name="Bu L."/>
            <person name="Lu L."/>
            <person name="Laidemitt M.R."/>
            <person name="Zhang S.M."/>
            <person name="Mutuku M."/>
            <person name="Mkoji G."/>
            <person name="Steinauer M."/>
            <person name="Loker E.S."/>
        </authorList>
    </citation>
    <scope>NUCLEOTIDE SEQUENCE</scope>
    <source>
        <strain evidence="1">KasaAsao</strain>
    </source>
</reference>
<evidence type="ECO:0000313" key="2">
    <source>
        <dbReference type="Proteomes" id="UP001233172"/>
    </source>
</evidence>
<gene>
    <name evidence="1" type="ORF">Bpfe_021697</name>
</gene>
<sequence length="147" mass="16022">MLCKLCPFISRRSLEARLFSATKQDSLFGFKTSVVWPLDQDIFSEKEFLPSDVTDRPVLADPELPDINIARLRAHFSSTLSNTDTPFASDASPQGDTSINLLVLSKTPDSILNCDAVSKGGISISVLVHTVSSDAVSPEIYLQAILH</sequence>
<dbReference type="EMBL" id="JASAOG010000132">
    <property type="protein sequence ID" value="KAK0048931.1"/>
    <property type="molecule type" value="Genomic_DNA"/>
</dbReference>
<dbReference type="AlphaFoldDB" id="A0AAD8B6I1"/>
<name>A0AAD8B6I1_BIOPF</name>
<keyword evidence="2" id="KW-1185">Reference proteome</keyword>
<evidence type="ECO:0000313" key="1">
    <source>
        <dbReference type="EMBL" id="KAK0048931.1"/>
    </source>
</evidence>
<comment type="caution">
    <text evidence="1">The sequence shown here is derived from an EMBL/GenBank/DDBJ whole genome shotgun (WGS) entry which is preliminary data.</text>
</comment>
<dbReference type="Proteomes" id="UP001233172">
    <property type="component" value="Unassembled WGS sequence"/>
</dbReference>
<proteinExistence type="predicted"/>